<sequence length="479" mass="55495">MPNQRRPAHQGNDSRMATQTTINNTPLNGEDDLDSSDSEAQHEEQRIEEQKKKKEWRTHFGSPNRQGTNPSSPKKTKNNRRFTFNREEDEVVLLEHTEADIETGEGTTVQQARFTNTTEFKAAIEEGGIDRAFRALIVMIQDHELAEQQNSELNEQVVTLSIQLEEMGQRLAHLNATSQHGESVNAKLTAEIAHVRKWKTAYRNEKKEAVQRVEELELEVEKLKEQIGQEEEDRDSSDEDALVDRRRRQSSVRRTTTPLSNVSRPDKSNNKWPDIKDYYGDSEKQRMEYPQWRASIRSKFRNSWDMFTTDQTKIDYVRDKCKTTAFNVIETRADLEGPHPYDTFEEMLKDLDDMFAEHDPMGKADAQLHSADFAMKKGERFEAFLARFTKVAAVLQLTEHGKISNCKRLLSGRLKNKINDGTSYTSYNELIQRCKQCDVDRFIVWGDETKKNDDKSEGEPDRLASSREHRGNRWIFSDG</sequence>
<evidence type="ECO:0000256" key="1">
    <source>
        <dbReference type="SAM" id="Coils"/>
    </source>
</evidence>
<feature type="region of interest" description="Disordered" evidence="2">
    <location>
        <begin position="1"/>
        <end position="88"/>
    </location>
</feature>
<organism evidence="3 4">
    <name type="scientific">Aulographum hederae CBS 113979</name>
    <dbReference type="NCBI Taxonomy" id="1176131"/>
    <lineage>
        <taxon>Eukaryota</taxon>
        <taxon>Fungi</taxon>
        <taxon>Dikarya</taxon>
        <taxon>Ascomycota</taxon>
        <taxon>Pezizomycotina</taxon>
        <taxon>Dothideomycetes</taxon>
        <taxon>Pleosporomycetidae</taxon>
        <taxon>Aulographales</taxon>
        <taxon>Aulographaceae</taxon>
    </lineage>
</organism>
<dbReference type="EMBL" id="ML977235">
    <property type="protein sequence ID" value="KAF1980646.1"/>
    <property type="molecule type" value="Genomic_DNA"/>
</dbReference>
<gene>
    <name evidence="3" type="ORF">K402DRAFT_399245</name>
</gene>
<feature type="compositionally biased region" description="Polar residues" evidence="2">
    <location>
        <begin position="11"/>
        <end position="27"/>
    </location>
</feature>
<dbReference type="Proteomes" id="UP000800041">
    <property type="component" value="Unassembled WGS sequence"/>
</dbReference>
<dbReference type="OrthoDB" id="5428898at2759"/>
<evidence type="ECO:0000313" key="4">
    <source>
        <dbReference type="Proteomes" id="UP000800041"/>
    </source>
</evidence>
<feature type="compositionally biased region" description="Polar residues" evidence="2">
    <location>
        <begin position="61"/>
        <end position="73"/>
    </location>
</feature>
<name>A0A6G1GI84_9PEZI</name>
<feature type="region of interest" description="Disordered" evidence="2">
    <location>
        <begin position="450"/>
        <end position="479"/>
    </location>
</feature>
<reference evidence="3" key="1">
    <citation type="journal article" date="2020" name="Stud. Mycol.">
        <title>101 Dothideomycetes genomes: a test case for predicting lifestyles and emergence of pathogens.</title>
        <authorList>
            <person name="Haridas S."/>
            <person name="Albert R."/>
            <person name="Binder M."/>
            <person name="Bloem J."/>
            <person name="Labutti K."/>
            <person name="Salamov A."/>
            <person name="Andreopoulos B."/>
            <person name="Baker S."/>
            <person name="Barry K."/>
            <person name="Bills G."/>
            <person name="Bluhm B."/>
            <person name="Cannon C."/>
            <person name="Castanera R."/>
            <person name="Culley D."/>
            <person name="Daum C."/>
            <person name="Ezra D."/>
            <person name="Gonzalez J."/>
            <person name="Henrissat B."/>
            <person name="Kuo A."/>
            <person name="Liang C."/>
            <person name="Lipzen A."/>
            <person name="Lutzoni F."/>
            <person name="Magnuson J."/>
            <person name="Mondo S."/>
            <person name="Nolan M."/>
            <person name="Ohm R."/>
            <person name="Pangilinan J."/>
            <person name="Park H.-J."/>
            <person name="Ramirez L."/>
            <person name="Alfaro M."/>
            <person name="Sun H."/>
            <person name="Tritt A."/>
            <person name="Yoshinaga Y."/>
            <person name="Zwiers L.-H."/>
            <person name="Turgeon B."/>
            <person name="Goodwin S."/>
            <person name="Spatafora J."/>
            <person name="Crous P."/>
            <person name="Grigoriev I."/>
        </authorList>
    </citation>
    <scope>NUCLEOTIDE SEQUENCE</scope>
    <source>
        <strain evidence="3">CBS 113979</strain>
    </source>
</reference>
<feature type="compositionally biased region" description="Acidic residues" evidence="2">
    <location>
        <begin position="228"/>
        <end position="241"/>
    </location>
</feature>
<accession>A0A6G1GI84</accession>
<evidence type="ECO:0000256" key="2">
    <source>
        <dbReference type="SAM" id="MobiDB-lite"/>
    </source>
</evidence>
<evidence type="ECO:0000313" key="3">
    <source>
        <dbReference type="EMBL" id="KAF1980646.1"/>
    </source>
</evidence>
<dbReference type="AlphaFoldDB" id="A0A6G1GI84"/>
<feature type="compositionally biased region" description="Basic and acidic residues" evidence="2">
    <location>
        <begin position="264"/>
        <end position="276"/>
    </location>
</feature>
<keyword evidence="4" id="KW-1185">Reference proteome</keyword>
<feature type="coiled-coil region" evidence="1">
    <location>
        <begin position="143"/>
        <end position="170"/>
    </location>
</feature>
<feature type="compositionally biased region" description="Basic and acidic residues" evidence="2">
    <location>
        <begin position="450"/>
        <end position="471"/>
    </location>
</feature>
<protein>
    <submittedName>
        <fullName evidence="3">Uncharacterized protein</fullName>
    </submittedName>
</protein>
<keyword evidence="1" id="KW-0175">Coiled coil</keyword>
<feature type="region of interest" description="Disordered" evidence="2">
    <location>
        <begin position="224"/>
        <end position="276"/>
    </location>
</feature>
<proteinExistence type="predicted"/>
<feature type="compositionally biased region" description="Basic and acidic residues" evidence="2">
    <location>
        <begin position="39"/>
        <end position="52"/>
    </location>
</feature>